<proteinExistence type="predicted"/>
<accession>A0A8S5LAI4</accession>
<organism evidence="1">
    <name type="scientific">Siphoviridae sp. ctv2R2</name>
    <dbReference type="NCBI Taxonomy" id="2823609"/>
    <lineage>
        <taxon>Viruses</taxon>
        <taxon>Duplodnaviria</taxon>
        <taxon>Heunggongvirae</taxon>
        <taxon>Uroviricota</taxon>
        <taxon>Caudoviricetes</taxon>
    </lineage>
</organism>
<reference evidence="1" key="1">
    <citation type="journal article" date="2021" name="Proc. Natl. Acad. Sci. U.S.A.">
        <title>A Catalog of Tens of Thousands of Viruses from Human Metagenomes Reveals Hidden Associations with Chronic Diseases.</title>
        <authorList>
            <person name="Tisza M.J."/>
            <person name="Buck C.B."/>
        </authorList>
    </citation>
    <scope>NUCLEOTIDE SEQUENCE</scope>
    <source>
        <strain evidence="1">Ctv2R2</strain>
    </source>
</reference>
<name>A0A8S5LAI4_9CAUD</name>
<dbReference type="EMBL" id="BK014664">
    <property type="protein sequence ID" value="DAD66896.1"/>
    <property type="molecule type" value="Genomic_DNA"/>
</dbReference>
<sequence length="41" mass="4443">MDGILDGKPGMTMDELIALLEKGPIKAEGNNEDKAEVKENK</sequence>
<evidence type="ECO:0000313" key="1">
    <source>
        <dbReference type="EMBL" id="DAD66896.1"/>
    </source>
</evidence>
<protein>
    <submittedName>
        <fullName evidence="1">SmpA / OmlA family protein</fullName>
    </submittedName>
</protein>